<dbReference type="EMBL" id="LSTO01000001">
    <property type="protein sequence ID" value="OWW19180.1"/>
    <property type="molecule type" value="Genomic_DNA"/>
</dbReference>
<sequence>MPYRNIAAALLLLPGLVALPLNASAEELPAGMVKRAKGTAHVEREGKKTAAQPGDKLFSNDRIITAADGSVGITLRDDTMLSVGPNSTMSLDKFAFDSTSHQGTLQATVKRGTLGVISGKLSKQSPNAVQFNTPSAILGVRGTEFVIDAGEGGE</sequence>
<feature type="domain" description="FecR protein" evidence="2">
    <location>
        <begin position="61"/>
        <end position="151"/>
    </location>
</feature>
<gene>
    <name evidence="3" type="ORF">AYR66_06375</name>
</gene>
<dbReference type="RefSeq" id="WP_088706098.1">
    <property type="nucleotide sequence ID" value="NZ_LSTO01000001.1"/>
</dbReference>
<evidence type="ECO:0000259" key="2">
    <source>
        <dbReference type="Pfam" id="PF04773"/>
    </source>
</evidence>
<feature type="chain" id="PRO_5013123860" description="FecR protein domain-containing protein" evidence="1">
    <location>
        <begin position="26"/>
        <end position="154"/>
    </location>
</feature>
<dbReference type="PANTHER" id="PTHR38731">
    <property type="entry name" value="LIPL45-RELATED LIPOPROTEIN-RELATED"/>
    <property type="match status" value="1"/>
</dbReference>
<dbReference type="Pfam" id="PF04773">
    <property type="entry name" value="FecR"/>
    <property type="match status" value="1"/>
</dbReference>
<feature type="signal peptide" evidence="1">
    <location>
        <begin position="1"/>
        <end position="25"/>
    </location>
</feature>
<comment type="caution">
    <text evidence="3">The sequence shown here is derived from an EMBL/GenBank/DDBJ whole genome shotgun (WGS) entry which is preliminary data.</text>
</comment>
<keyword evidence="4" id="KW-1185">Reference proteome</keyword>
<accession>A0A254T942</accession>
<proteinExistence type="predicted"/>
<dbReference type="OrthoDB" id="369729at2"/>
<dbReference type="Proteomes" id="UP000197535">
    <property type="component" value="Unassembled WGS sequence"/>
</dbReference>
<name>A0A254T942_9BURK</name>
<protein>
    <recommendedName>
        <fullName evidence="2">FecR protein domain-containing protein</fullName>
    </recommendedName>
</protein>
<dbReference type="AlphaFoldDB" id="A0A254T942"/>
<keyword evidence="1" id="KW-0732">Signal</keyword>
<organism evidence="3 4">
    <name type="scientific">Noviherbaspirillum denitrificans</name>
    <dbReference type="NCBI Taxonomy" id="1968433"/>
    <lineage>
        <taxon>Bacteria</taxon>
        <taxon>Pseudomonadati</taxon>
        <taxon>Pseudomonadota</taxon>
        <taxon>Betaproteobacteria</taxon>
        <taxon>Burkholderiales</taxon>
        <taxon>Oxalobacteraceae</taxon>
        <taxon>Noviherbaspirillum</taxon>
    </lineage>
</organism>
<reference evidence="3 4" key="1">
    <citation type="submission" date="2016-02" db="EMBL/GenBank/DDBJ databases">
        <authorList>
            <person name="Wen L."/>
            <person name="He K."/>
            <person name="Yang H."/>
        </authorList>
    </citation>
    <scope>NUCLEOTIDE SEQUENCE [LARGE SCALE GENOMIC DNA]</scope>
    <source>
        <strain evidence="3 4">TSA40</strain>
    </source>
</reference>
<dbReference type="InterPro" id="IPR006860">
    <property type="entry name" value="FecR"/>
</dbReference>
<evidence type="ECO:0000313" key="3">
    <source>
        <dbReference type="EMBL" id="OWW19180.1"/>
    </source>
</evidence>
<evidence type="ECO:0000313" key="4">
    <source>
        <dbReference type="Proteomes" id="UP000197535"/>
    </source>
</evidence>
<evidence type="ECO:0000256" key="1">
    <source>
        <dbReference type="SAM" id="SignalP"/>
    </source>
</evidence>